<reference evidence="2 3" key="1">
    <citation type="journal article" date="2018" name="Mol. Plant">
        <title>The genome of Artemisia annua provides insight into the evolution of Asteraceae family and artemisinin biosynthesis.</title>
        <authorList>
            <person name="Shen Q."/>
            <person name="Zhang L."/>
            <person name="Liao Z."/>
            <person name="Wang S."/>
            <person name="Yan T."/>
            <person name="Shi P."/>
            <person name="Liu M."/>
            <person name="Fu X."/>
            <person name="Pan Q."/>
            <person name="Wang Y."/>
            <person name="Lv Z."/>
            <person name="Lu X."/>
            <person name="Zhang F."/>
            <person name="Jiang W."/>
            <person name="Ma Y."/>
            <person name="Chen M."/>
            <person name="Hao X."/>
            <person name="Li L."/>
            <person name="Tang Y."/>
            <person name="Lv G."/>
            <person name="Zhou Y."/>
            <person name="Sun X."/>
            <person name="Brodelius P.E."/>
            <person name="Rose J.K.C."/>
            <person name="Tang K."/>
        </authorList>
    </citation>
    <scope>NUCLEOTIDE SEQUENCE [LARGE SCALE GENOMIC DNA]</scope>
    <source>
        <strain evidence="3">cv. Huhao1</strain>
        <tissue evidence="2">Leaf</tissue>
    </source>
</reference>
<keyword evidence="3" id="KW-1185">Reference proteome</keyword>
<proteinExistence type="predicted"/>
<dbReference type="Proteomes" id="UP000245207">
    <property type="component" value="Unassembled WGS sequence"/>
</dbReference>
<feature type="region of interest" description="Disordered" evidence="1">
    <location>
        <begin position="28"/>
        <end position="48"/>
    </location>
</feature>
<sequence length="254" mass="28256">MSPRTLTSNPRHVIDTCTIHLHNWKPFDQSQSHSQTPSSKRPCLTDRTTTSTLSIETLDMSKMSIFEDEGYRSSVKSRSRRDRMHWMARKRRRRGSRSVSAVSGRSCSNAVGGTCSDIVMGTDSSGEMFNWGSDVSEVGVVRNLDRETTNGGTTGLMYCNYSYVNGNGNGNGNGGEGNGNGNESGYGSEPGYRGDAELGYGDEFDEEEDDTRLLFWGTRFGDAQNMEIIGENTLQKAHHRCRRKKHELRMVDAV</sequence>
<dbReference type="PANTHER" id="PTHR36775">
    <property type="entry name" value="LYR MOTIF PROTEIN"/>
    <property type="match status" value="1"/>
</dbReference>
<dbReference type="EMBL" id="PKPP01000816">
    <property type="protein sequence ID" value="PWA88420.1"/>
    <property type="molecule type" value="Genomic_DNA"/>
</dbReference>
<organism evidence="2 3">
    <name type="scientific">Artemisia annua</name>
    <name type="common">Sweet wormwood</name>
    <dbReference type="NCBI Taxonomy" id="35608"/>
    <lineage>
        <taxon>Eukaryota</taxon>
        <taxon>Viridiplantae</taxon>
        <taxon>Streptophyta</taxon>
        <taxon>Embryophyta</taxon>
        <taxon>Tracheophyta</taxon>
        <taxon>Spermatophyta</taxon>
        <taxon>Magnoliopsida</taxon>
        <taxon>eudicotyledons</taxon>
        <taxon>Gunneridae</taxon>
        <taxon>Pentapetalae</taxon>
        <taxon>asterids</taxon>
        <taxon>campanulids</taxon>
        <taxon>Asterales</taxon>
        <taxon>Asteraceae</taxon>
        <taxon>Asteroideae</taxon>
        <taxon>Anthemideae</taxon>
        <taxon>Artemisiinae</taxon>
        <taxon>Artemisia</taxon>
    </lineage>
</organism>
<dbReference type="PANTHER" id="PTHR36775:SF1">
    <property type="entry name" value="LYR MOTIF PROTEIN"/>
    <property type="match status" value="1"/>
</dbReference>
<dbReference type="STRING" id="35608.A0A2U1PRN2"/>
<dbReference type="OrthoDB" id="1913313at2759"/>
<protein>
    <submittedName>
        <fullName evidence="2">Uncharacterized protein</fullName>
    </submittedName>
</protein>
<feature type="compositionally biased region" description="Gly residues" evidence="1">
    <location>
        <begin position="174"/>
        <end position="184"/>
    </location>
</feature>
<comment type="caution">
    <text evidence="2">The sequence shown here is derived from an EMBL/GenBank/DDBJ whole genome shotgun (WGS) entry which is preliminary data.</text>
</comment>
<dbReference type="AlphaFoldDB" id="A0A2U1PRN2"/>
<accession>A0A2U1PRN2</accession>
<name>A0A2U1PRN2_ARTAN</name>
<feature type="compositionally biased region" description="Polar residues" evidence="1">
    <location>
        <begin position="28"/>
        <end position="39"/>
    </location>
</feature>
<evidence type="ECO:0000256" key="1">
    <source>
        <dbReference type="SAM" id="MobiDB-lite"/>
    </source>
</evidence>
<evidence type="ECO:0000313" key="3">
    <source>
        <dbReference type="Proteomes" id="UP000245207"/>
    </source>
</evidence>
<feature type="region of interest" description="Disordered" evidence="1">
    <location>
        <begin position="174"/>
        <end position="205"/>
    </location>
</feature>
<gene>
    <name evidence="2" type="ORF">CTI12_AA121790</name>
</gene>
<evidence type="ECO:0000313" key="2">
    <source>
        <dbReference type="EMBL" id="PWA88420.1"/>
    </source>
</evidence>